<accession>A0A7S3XZP1</accession>
<proteinExistence type="predicted"/>
<dbReference type="EMBL" id="HBIU01033743">
    <property type="protein sequence ID" value="CAE0636740.1"/>
    <property type="molecule type" value="Transcribed_RNA"/>
</dbReference>
<organism evidence="2">
    <name type="scientific">Heterosigma akashiwo</name>
    <name type="common">Chromophytic alga</name>
    <name type="synonym">Heterosigma carterae</name>
    <dbReference type="NCBI Taxonomy" id="2829"/>
    <lineage>
        <taxon>Eukaryota</taxon>
        <taxon>Sar</taxon>
        <taxon>Stramenopiles</taxon>
        <taxon>Ochrophyta</taxon>
        <taxon>Raphidophyceae</taxon>
        <taxon>Chattonellales</taxon>
        <taxon>Chattonellaceae</taxon>
        <taxon>Heterosigma</taxon>
    </lineage>
</organism>
<protein>
    <submittedName>
        <fullName evidence="2">Uncharacterized protein</fullName>
    </submittedName>
</protein>
<evidence type="ECO:0000256" key="1">
    <source>
        <dbReference type="SAM" id="MobiDB-lite"/>
    </source>
</evidence>
<reference evidence="2" key="1">
    <citation type="submission" date="2021-01" db="EMBL/GenBank/DDBJ databases">
        <authorList>
            <person name="Corre E."/>
            <person name="Pelletier E."/>
            <person name="Niang G."/>
            <person name="Scheremetjew M."/>
            <person name="Finn R."/>
            <person name="Kale V."/>
            <person name="Holt S."/>
            <person name="Cochrane G."/>
            <person name="Meng A."/>
            <person name="Brown T."/>
            <person name="Cohen L."/>
        </authorList>
    </citation>
    <scope>NUCLEOTIDE SEQUENCE</scope>
    <source>
        <strain evidence="2">CCMP3107</strain>
    </source>
</reference>
<name>A0A7S3XZP1_HETAK</name>
<gene>
    <name evidence="2" type="ORF">HAKA00212_LOCUS15506</name>
</gene>
<feature type="region of interest" description="Disordered" evidence="1">
    <location>
        <begin position="238"/>
        <end position="265"/>
    </location>
</feature>
<sequence length="520" mass="55594">MANNMSELENDCCDGYREPAIILAQIHELYESSAGGGSLELGKIQISISKGRAVAYRGLSAILVLQDYYGNSTIQIDILQQRKKNKIFNKSGILKKLKKTSNEEPGNSARPESVLSTSFSHFKPVISTRTSLLAIRASNIKMHPDNPWVNPDVLHHTVQRELANGTPLPPKEPLAEPDVEALMAVYKTGDEQAGDGNLEHYPVKCPYCREWSSNRFYKVMHILRTGHGPAGAFAGRAGRPPTPSLLNPGRAPAAPAGEEEEWPRAPPDLLGPLRGLIAGGGAEEEADGPGAVAVDGANSLAAYYGVQLPAALWWCWGGGGEGSGFSLGAEAGRAGALLGRKVLLFLEHCERPWEVQVAAGGLWASAAAVVATLKVRYAACAALGVGLGNLFRPAARRLLEPALGRALGRRYRRWAPVLVGAACQAAGLALAWLAQRAVSALQGGLRGGQLFARHTLSLAKRAGHFRGQESALEELLLGLAVAGAGVWFQLTHLFGLPFPWNVLLLPLRVVEAALVWVKAW</sequence>
<evidence type="ECO:0000313" key="2">
    <source>
        <dbReference type="EMBL" id="CAE0636740.1"/>
    </source>
</evidence>
<dbReference type="AlphaFoldDB" id="A0A7S3XZP1"/>